<dbReference type="Gene3D" id="1.20.81.30">
    <property type="entry name" value="Type II secretion system (T2SS), domain F"/>
    <property type="match status" value="1"/>
</dbReference>
<evidence type="ECO:0000259" key="8">
    <source>
        <dbReference type="Pfam" id="PF00482"/>
    </source>
</evidence>
<protein>
    <submittedName>
        <fullName evidence="9">Type II secretion system F family protein</fullName>
    </submittedName>
</protein>
<dbReference type="EMBL" id="JAMXLR010000051">
    <property type="protein sequence ID" value="MCO6045028.1"/>
    <property type="molecule type" value="Genomic_DNA"/>
</dbReference>
<dbReference type="Proteomes" id="UP001155241">
    <property type="component" value="Unassembled WGS sequence"/>
</dbReference>
<evidence type="ECO:0000256" key="1">
    <source>
        <dbReference type="ARBA" id="ARBA00004651"/>
    </source>
</evidence>
<evidence type="ECO:0000256" key="7">
    <source>
        <dbReference type="SAM" id="Phobius"/>
    </source>
</evidence>
<evidence type="ECO:0000256" key="6">
    <source>
        <dbReference type="ARBA" id="ARBA00023136"/>
    </source>
</evidence>
<dbReference type="RefSeq" id="WP_252853141.1">
    <property type="nucleotide sequence ID" value="NZ_JAMXLR010000051.1"/>
</dbReference>
<comment type="caution">
    <text evidence="9">The sequence shown here is derived from an EMBL/GenBank/DDBJ whole genome shotgun (WGS) entry which is preliminary data.</text>
</comment>
<comment type="subcellular location">
    <subcellularLocation>
        <location evidence="1">Cell membrane</location>
        <topology evidence="1">Multi-pass membrane protein</topology>
    </subcellularLocation>
</comment>
<dbReference type="GO" id="GO:0005886">
    <property type="term" value="C:plasma membrane"/>
    <property type="evidence" value="ECO:0007669"/>
    <property type="project" value="UniProtKB-SubCell"/>
</dbReference>
<dbReference type="Pfam" id="PF00482">
    <property type="entry name" value="T2SSF"/>
    <property type="match status" value="1"/>
</dbReference>
<keyword evidence="4 7" id="KW-0812">Transmembrane</keyword>
<accession>A0A9X2JHV4</accession>
<keyword evidence="3" id="KW-1003">Cell membrane</keyword>
<proteinExistence type="inferred from homology"/>
<gene>
    <name evidence="9" type="ORF">NG895_14050</name>
</gene>
<feature type="transmembrane region" description="Helical" evidence="7">
    <location>
        <begin position="237"/>
        <end position="270"/>
    </location>
</feature>
<feature type="domain" description="Type II secretion system protein GspF" evidence="8">
    <location>
        <begin position="303"/>
        <end position="414"/>
    </location>
</feature>
<dbReference type="InterPro" id="IPR018076">
    <property type="entry name" value="T2SS_GspF_dom"/>
</dbReference>
<evidence type="ECO:0000256" key="4">
    <source>
        <dbReference type="ARBA" id="ARBA00022692"/>
    </source>
</evidence>
<evidence type="ECO:0000256" key="3">
    <source>
        <dbReference type="ARBA" id="ARBA00022475"/>
    </source>
</evidence>
<organism evidence="9 10">
    <name type="scientific">Aeoliella straminimaris</name>
    <dbReference type="NCBI Taxonomy" id="2954799"/>
    <lineage>
        <taxon>Bacteria</taxon>
        <taxon>Pseudomonadati</taxon>
        <taxon>Planctomycetota</taxon>
        <taxon>Planctomycetia</taxon>
        <taxon>Pirellulales</taxon>
        <taxon>Lacipirellulaceae</taxon>
        <taxon>Aeoliella</taxon>
    </lineage>
</organism>
<evidence type="ECO:0000256" key="5">
    <source>
        <dbReference type="ARBA" id="ARBA00022989"/>
    </source>
</evidence>
<dbReference type="InterPro" id="IPR003004">
    <property type="entry name" value="GspF/PilC"/>
</dbReference>
<reference evidence="9" key="1">
    <citation type="submission" date="2022-06" db="EMBL/GenBank/DDBJ databases">
        <title>Aeoliella straminimaris, a novel planctomycete from sediments.</title>
        <authorList>
            <person name="Vitorino I.R."/>
            <person name="Lage O.M."/>
        </authorList>
    </citation>
    <scope>NUCLEOTIDE SEQUENCE</scope>
    <source>
        <strain evidence="9">ICT_H6.2</strain>
    </source>
</reference>
<feature type="transmembrane region" description="Helical" evidence="7">
    <location>
        <begin position="391"/>
        <end position="413"/>
    </location>
</feature>
<sequence>MVFLAPLLVLMVGLAMRMALSMAYGARGPEPNDYIYLLLLLLSWIFLAVGIFAWCMLPLAGSPGALMVCVLLWTLGGFALVDGVTTSRDANRRTNAKLLSIAQREGQLKETSVLFEGLRQGRYVGRAARRLSRELQAGTPLYESVRTQPAALPRASASYAAVGTLAKAEPQALDELSRPEDPVLASASRSCVDYVAYLVAISLTMGLLLSLYGVFIVPQFREIFWEFDLELPPATQLLIDGFAFTPMSILMTIAAVLTLVMLMLIGIFYLCDMRVLRLMGDWLFRRAHVAKLLRMVALGIEHRVEFERLLYALSVTYPVRSLRSRLSGAYTEAHNGQSLPAALMAHQLLTSSEAGLIETAERVGNVPWALRQIALRRENLLAARMNVVVRIAYPVIVLSIAMFVAFIVISLFVPLVKLVEGLS</sequence>
<dbReference type="PANTHER" id="PTHR30012">
    <property type="entry name" value="GENERAL SECRETION PATHWAY PROTEIN"/>
    <property type="match status" value="1"/>
</dbReference>
<evidence type="ECO:0000313" key="9">
    <source>
        <dbReference type="EMBL" id="MCO6045028.1"/>
    </source>
</evidence>
<keyword evidence="5 7" id="KW-1133">Transmembrane helix</keyword>
<evidence type="ECO:0000256" key="2">
    <source>
        <dbReference type="ARBA" id="ARBA00005745"/>
    </source>
</evidence>
<feature type="transmembrane region" description="Helical" evidence="7">
    <location>
        <begin position="194"/>
        <end position="217"/>
    </location>
</feature>
<dbReference type="PANTHER" id="PTHR30012:SF0">
    <property type="entry name" value="TYPE II SECRETION SYSTEM PROTEIN F-RELATED"/>
    <property type="match status" value="1"/>
</dbReference>
<dbReference type="AlphaFoldDB" id="A0A9X2JHV4"/>
<dbReference type="InterPro" id="IPR042094">
    <property type="entry name" value="T2SS_GspF_sf"/>
</dbReference>
<keyword evidence="6 7" id="KW-0472">Membrane</keyword>
<comment type="similarity">
    <text evidence="2">Belongs to the GSP F family.</text>
</comment>
<name>A0A9X2JHV4_9BACT</name>
<evidence type="ECO:0000313" key="10">
    <source>
        <dbReference type="Proteomes" id="UP001155241"/>
    </source>
</evidence>
<keyword evidence="10" id="KW-1185">Reference proteome</keyword>
<feature type="transmembrane region" description="Helical" evidence="7">
    <location>
        <begin position="35"/>
        <end position="57"/>
    </location>
</feature>